<dbReference type="Pfam" id="PF25023">
    <property type="entry name" value="TEN_YD-shell"/>
    <property type="match status" value="3"/>
</dbReference>
<protein>
    <recommendedName>
        <fullName evidence="8">Type IV secretion protein Rhs</fullName>
    </recommendedName>
</protein>
<feature type="domain" description="Teneurin-like YD-shell" evidence="5">
    <location>
        <begin position="667"/>
        <end position="847"/>
    </location>
</feature>
<comment type="caution">
    <text evidence="6">The sequence shown here is derived from an EMBL/GenBank/DDBJ whole genome shotgun (WGS) entry which is preliminary data.</text>
</comment>
<name>A0A3E1NUV0_9BACT</name>
<dbReference type="SUPFAM" id="SSF69322">
    <property type="entry name" value="Tricorn protease domain 2"/>
    <property type="match status" value="1"/>
</dbReference>
<sequence length="1380" mass="156187">MLISNKHFVPVIGLDIHIVILFGFPIPLPHPYLGFVLDPMDYIPFLGASTKVNHVPRGVSDTSGIIIILFHFPMGGPWLLAPLIGHDSVNFYGAKNTLVEGRMLSPTGHMLMTCNDIGLPLSLKPGKKLIPMPGMYLPTSYSIPLSFGKPVIVGGPYVPDWAGVLMNLLMSFGFGALLKGIGKLGKKMMTKFNHALKGKLGSNKLSKFLCKHGFEPVDLVQGIVISEGLDFELSGPIPIVWERTWNSDSAHKGLLGHGNHLFYDMRVQEFAAENATVVLLRDGRSAVFDALPYSGDKEYNRHEKMLLTRTDADEFVLYDYEDKLFYTFKKIRETDEQFRLFAIHNKMNFLVTLHYNQKGHLLRITDSAGRQLHIKNDFEGRITSVTAHHRGQEMLLVSYEYNEEGDLTAIADALGQATRISYRNHLMVSKTDRTGQTFYWEYDNKKRCIHTWGDGGLLEGFIEYHPSEGYNLVTNSLGETTTYYYSPDFVISQIRDPMGNSTFINYTEDFEIYQEIDEEGTVAGYTYDDMGNMTSVVQPDGSSYSFLYNEAGEMILGMDAEGNSSTYTYYPDNGLLHTNTRPDGSIQIMRYNEQLLLASVEDTDDNITTMEYDEDFNLVKMVLPDGGEATWTYDVWGQCTSSSNPARQVQRFRYDALGRITDVETPDGNHISMEYDAYFQVLRAVDKHHDVKFSYTPLGNLRTREENGAKVNYIYDTECRLRTIINEKGESYQFVRNAKGESIRETGFDGISYGFVRDATGKVIKVERPGQKHSTYEYDYNGMLVRAEHSDGTWSSFAYDRNGLMIEATNENGTVSFKRDAMGNVIEERQNGHVVSTQYDENSRRMRVQTSLGAQVNLLRNRMGDITGMRANDSISRDPWTLQIQYDLAGMETERLLPGGISSSFTYDKAGMPASQTINSNKRTIRKTYYRWDANQRLREMVNALNNSSVKFAHDNFGNLAWAQYEDGHFDYRQPDKTGNLFRSVSQNDRKYGPGGQLQETPDARFEYDAEGFLIKKISSGLKVWEYEWTGRGTLQQVTRPDGKTVRFEYDALGRRTAKIYGNEITRWVWDGMNPVHEWTYPVDERPQIRIDDMGNIMQQEEPVPAETLITWVFEGDSCIPVAKIINGKQYSILSDYLGVPFAAYDGSGGECWSCELDIYGKVRKLAGSKGFIPFRYQGQYEDVETGLYYNRFRYYSPDEGVYISKDPIGLDGGSRLYSFVNDPMSLFDLLGLHPIFDDALAEKARQAHNVLKRNIPGKPEIGFNQSTVSIGEGTLPSGEKQLFASGNGAKLTPAQRAKLIELGVPPENIYSGVAYMKKPVNKSKVKSVRKAYNLENHAERVIIRNAPKGTKFKKWGISWAKYQKNEPCSNCKPHVQCAS</sequence>
<keyword evidence="2" id="KW-1133">Transmembrane helix</keyword>
<feature type="domain" description="Teneurin-like YD-shell" evidence="5">
    <location>
        <begin position="354"/>
        <end position="447"/>
    </location>
</feature>
<evidence type="ECO:0000259" key="3">
    <source>
        <dbReference type="Pfam" id="PF20148"/>
    </source>
</evidence>
<dbReference type="CDD" id="cd14740">
    <property type="entry name" value="PAAR_4"/>
    <property type="match status" value="1"/>
</dbReference>
<dbReference type="Gene3D" id="2.180.10.10">
    <property type="entry name" value="RHS repeat-associated core"/>
    <property type="match status" value="3"/>
</dbReference>
<evidence type="ECO:0000256" key="1">
    <source>
        <dbReference type="ARBA" id="ARBA00022737"/>
    </source>
</evidence>
<dbReference type="InterPro" id="IPR031325">
    <property type="entry name" value="RHS_repeat"/>
</dbReference>
<evidence type="ECO:0000259" key="5">
    <source>
        <dbReference type="Pfam" id="PF25023"/>
    </source>
</evidence>
<proteinExistence type="predicted"/>
<feature type="domain" description="Teneurin-like YD-shell" evidence="5">
    <location>
        <begin position="901"/>
        <end position="1059"/>
    </location>
</feature>
<reference evidence="6 7" key="1">
    <citation type="submission" date="2018-08" db="EMBL/GenBank/DDBJ databases">
        <title>Chitinophaga sp. K20C18050901, a novel bacterium isolated from forest soil.</title>
        <authorList>
            <person name="Wang C."/>
        </authorList>
    </citation>
    <scope>NUCLEOTIDE SEQUENCE [LARGE SCALE GENOMIC DNA]</scope>
    <source>
        <strain evidence="6 7">K20C18050901</strain>
    </source>
</reference>
<dbReference type="InterPro" id="IPR022385">
    <property type="entry name" value="Rhs_assc_core"/>
</dbReference>
<dbReference type="RefSeq" id="WP_116856838.1">
    <property type="nucleotide sequence ID" value="NZ_QTJV01000013.1"/>
</dbReference>
<organism evidence="6 7">
    <name type="scientific">Chitinophaga silvisoli</name>
    <dbReference type="NCBI Taxonomy" id="2291814"/>
    <lineage>
        <taxon>Bacteria</taxon>
        <taxon>Pseudomonadati</taxon>
        <taxon>Bacteroidota</taxon>
        <taxon>Chitinophagia</taxon>
        <taxon>Chitinophagales</taxon>
        <taxon>Chitinophagaceae</taxon>
        <taxon>Chitinophaga</taxon>
    </lineage>
</organism>
<dbReference type="InterPro" id="IPR045351">
    <property type="entry name" value="DUF6531"/>
</dbReference>
<dbReference type="InterPro" id="IPR006530">
    <property type="entry name" value="YD"/>
</dbReference>
<dbReference type="Pfam" id="PF20148">
    <property type="entry name" value="DUF6531"/>
    <property type="match status" value="1"/>
</dbReference>
<dbReference type="InterPro" id="IPR056823">
    <property type="entry name" value="TEN-like_YD-shell"/>
</dbReference>
<evidence type="ECO:0000259" key="4">
    <source>
        <dbReference type="Pfam" id="PF24174"/>
    </source>
</evidence>
<dbReference type="InterPro" id="IPR056387">
    <property type="entry name" value="MsddA-like"/>
</dbReference>
<evidence type="ECO:0000313" key="7">
    <source>
        <dbReference type="Proteomes" id="UP000261174"/>
    </source>
</evidence>
<feature type="transmembrane region" description="Helical" evidence="2">
    <location>
        <begin position="7"/>
        <end position="28"/>
    </location>
</feature>
<keyword evidence="2" id="KW-0812">Transmembrane</keyword>
<evidence type="ECO:0000256" key="2">
    <source>
        <dbReference type="SAM" id="Phobius"/>
    </source>
</evidence>
<dbReference type="OrthoDB" id="9765204at2"/>
<keyword evidence="7" id="KW-1185">Reference proteome</keyword>
<evidence type="ECO:0008006" key="8">
    <source>
        <dbReference type="Google" id="ProtNLM"/>
    </source>
</evidence>
<dbReference type="PANTHER" id="PTHR32305">
    <property type="match status" value="1"/>
</dbReference>
<dbReference type="Proteomes" id="UP000261174">
    <property type="component" value="Unassembled WGS sequence"/>
</dbReference>
<dbReference type="Pfam" id="PF24174">
    <property type="entry name" value="MsddA-like"/>
    <property type="match status" value="1"/>
</dbReference>
<gene>
    <name evidence="6" type="ORF">DXN04_28660</name>
</gene>
<feature type="domain" description="Bacterial deaminase MsddA-like" evidence="4">
    <location>
        <begin position="1245"/>
        <end position="1374"/>
    </location>
</feature>
<dbReference type="PANTHER" id="PTHR32305:SF15">
    <property type="entry name" value="PROTEIN RHSA-RELATED"/>
    <property type="match status" value="1"/>
</dbReference>
<dbReference type="NCBIfam" id="TIGR01643">
    <property type="entry name" value="YD_repeat_2x"/>
    <property type="match status" value="3"/>
</dbReference>
<accession>A0A3E1NUV0</accession>
<evidence type="ECO:0000313" key="6">
    <source>
        <dbReference type="EMBL" id="RFM31683.1"/>
    </source>
</evidence>
<dbReference type="EMBL" id="QTJV01000013">
    <property type="protein sequence ID" value="RFM31683.1"/>
    <property type="molecule type" value="Genomic_DNA"/>
</dbReference>
<dbReference type="Pfam" id="PF05593">
    <property type="entry name" value="RHS_repeat"/>
    <property type="match status" value="1"/>
</dbReference>
<keyword evidence="1" id="KW-0677">Repeat</keyword>
<dbReference type="NCBIfam" id="TIGR03696">
    <property type="entry name" value="Rhs_assc_core"/>
    <property type="match status" value="1"/>
</dbReference>
<keyword evidence="2" id="KW-0472">Membrane</keyword>
<dbReference type="InterPro" id="IPR050708">
    <property type="entry name" value="T6SS_VgrG/RHS"/>
</dbReference>
<feature type="domain" description="DUF6531" evidence="3">
    <location>
        <begin position="215"/>
        <end position="288"/>
    </location>
</feature>